<organism evidence="1 2">
    <name type="scientific">Motilimonas pumila</name>
    <dbReference type="NCBI Taxonomy" id="2303987"/>
    <lineage>
        <taxon>Bacteria</taxon>
        <taxon>Pseudomonadati</taxon>
        <taxon>Pseudomonadota</taxon>
        <taxon>Gammaproteobacteria</taxon>
        <taxon>Alteromonadales</taxon>
        <taxon>Alteromonadales genera incertae sedis</taxon>
        <taxon>Motilimonas</taxon>
    </lineage>
</organism>
<keyword evidence="2" id="KW-1185">Reference proteome</keyword>
<dbReference type="EMBL" id="QZCH01000001">
    <property type="protein sequence ID" value="RJG51549.1"/>
    <property type="molecule type" value="Genomic_DNA"/>
</dbReference>
<evidence type="ECO:0000313" key="2">
    <source>
        <dbReference type="Proteomes" id="UP000283255"/>
    </source>
</evidence>
<dbReference type="AlphaFoldDB" id="A0A418YKS1"/>
<dbReference type="Proteomes" id="UP000283255">
    <property type="component" value="Unassembled WGS sequence"/>
</dbReference>
<gene>
    <name evidence="1" type="ORF">D1Z90_02115</name>
</gene>
<evidence type="ECO:0000313" key="1">
    <source>
        <dbReference type="EMBL" id="RJG51549.1"/>
    </source>
</evidence>
<name>A0A418YKS1_9GAMM</name>
<reference evidence="1 2" key="2">
    <citation type="submission" date="2019-01" db="EMBL/GenBank/DDBJ databases">
        <title>Motilimonas pumilus sp. nov., isolated from the gut of sea cucumber (Apostichopus japonicus).</title>
        <authorList>
            <person name="Wang F.-Q."/>
            <person name="Ren L.-H."/>
            <person name="Lin Y.-W."/>
            <person name="Sun G.-H."/>
            <person name="Du Z.-J."/>
            <person name="Zhao J.-X."/>
            <person name="Liu X.-J."/>
            <person name="Liu L.-J."/>
        </authorList>
    </citation>
    <scope>NUCLEOTIDE SEQUENCE [LARGE SCALE GENOMIC DNA]</scope>
    <source>
        <strain evidence="1 2">PLHSC7-2</strain>
    </source>
</reference>
<accession>A0A418YKS1</accession>
<sequence length="62" mass="7177">MPLALVTRVSKGVVNRYSTHLHSSYRILVLFITSSLFWHFSNQLLVNRDLVLNNKKVASYND</sequence>
<comment type="caution">
    <text evidence="1">The sequence shown here is derived from an EMBL/GenBank/DDBJ whole genome shotgun (WGS) entry which is preliminary data.</text>
</comment>
<reference evidence="1 2" key="1">
    <citation type="submission" date="2018-09" db="EMBL/GenBank/DDBJ databases">
        <authorList>
            <person name="Wang F."/>
        </authorList>
    </citation>
    <scope>NUCLEOTIDE SEQUENCE [LARGE SCALE GENOMIC DNA]</scope>
    <source>
        <strain evidence="1 2">PLHSC7-2</strain>
    </source>
</reference>
<protein>
    <submittedName>
        <fullName evidence="1">Uncharacterized protein</fullName>
    </submittedName>
</protein>
<proteinExistence type="predicted"/>